<keyword evidence="11" id="KW-0963">Cytoplasm</keyword>
<dbReference type="Proteomes" id="UP000186309">
    <property type="component" value="Chromosome"/>
</dbReference>
<comment type="subcellular location">
    <subcellularLocation>
        <location evidence="11">Cytoplasm</location>
    </subcellularLocation>
</comment>
<evidence type="ECO:0000256" key="5">
    <source>
        <dbReference type="ARBA" id="ARBA00022679"/>
    </source>
</evidence>
<keyword evidence="4 11" id="KW-0028">Amino-acid biosynthesis</keyword>
<dbReference type="GO" id="GO:0009073">
    <property type="term" value="P:aromatic amino acid family biosynthetic process"/>
    <property type="evidence" value="ECO:0007669"/>
    <property type="project" value="UniProtKB-KW"/>
</dbReference>
<dbReference type="PRINTS" id="PR01100">
    <property type="entry name" value="SHIKIMTKNASE"/>
</dbReference>
<reference evidence="13" key="1">
    <citation type="submission" date="2016-12" db="EMBL/GenBank/DDBJ databases">
        <title>Comparative genomics of four Isosphaeraceae planctomycetes: a common pool of plasmids and glycoside hydrolase genes.</title>
        <authorList>
            <person name="Ivanova A."/>
        </authorList>
    </citation>
    <scope>NUCLEOTIDE SEQUENCE [LARGE SCALE GENOMIC DNA]</scope>
    <source>
        <strain evidence="13">PX4</strain>
    </source>
</reference>
<evidence type="ECO:0000256" key="7">
    <source>
        <dbReference type="ARBA" id="ARBA00022777"/>
    </source>
</evidence>
<gene>
    <name evidence="11 12" type="primary">aroK</name>
    <name evidence="12" type="ORF">BSF38_04896</name>
</gene>
<feature type="binding site" evidence="11">
    <location>
        <position position="64"/>
    </location>
    <ligand>
        <name>substrate</name>
    </ligand>
</feature>
<evidence type="ECO:0000256" key="11">
    <source>
        <dbReference type="HAMAP-Rule" id="MF_00109"/>
    </source>
</evidence>
<feature type="binding site" evidence="11">
    <location>
        <position position="87"/>
    </location>
    <ligand>
        <name>substrate</name>
    </ligand>
</feature>
<dbReference type="GO" id="GO:0005524">
    <property type="term" value="F:ATP binding"/>
    <property type="evidence" value="ECO:0007669"/>
    <property type="project" value="UniProtKB-UniRule"/>
</dbReference>
<keyword evidence="7 11" id="KW-0418">Kinase</keyword>
<dbReference type="KEGG" id="pbor:BSF38_04896"/>
<keyword evidence="5 11" id="KW-0808">Transferase</keyword>
<dbReference type="UniPathway" id="UPA00053">
    <property type="reaction ID" value="UER00088"/>
</dbReference>
<comment type="catalytic activity">
    <reaction evidence="10 11">
        <text>shikimate + ATP = 3-phosphoshikimate + ADP + H(+)</text>
        <dbReference type="Rhea" id="RHEA:13121"/>
        <dbReference type="ChEBI" id="CHEBI:15378"/>
        <dbReference type="ChEBI" id="CHEBI:30616"/>
        <dbReference type="ChEBI" id="CHEBI:36208"/>
        <dbReference type="ChEBI" id="CHEBI:145989"/>
        <dbReference type="ChEBI" id="CHEBI:456216"/>
        <dbReference type="EC" id="2.7.1.71"/>
    </reaction>
</comment>
<dbReference type="RefSeq" id="WP_076349691.1">
    <property type="nucleotide sequence ID" value="NZ_CP019082.1"/>
</dbReference>
<dbReference type="InterPro" id="IPR023000">
    <property type="entry name" value="Shikimate_kinase_CS"/>
</dbReference>
<dbReference type="CDD" id="cd00464">
    <property type="entry name" value="SK"/>
    <property type="match status" value="1"/>
</dbReference>
<evidence type="ECO:0000256" key="4">
    <source>
        <dbReference type="ARBA" id="ARBA00022605"/>
    </source>
</evidence>
<comment type="similarity">
    <text evidence="2 11">Belongs to the shikimate kinase family.</text>
</comment>
<keyword evidence="11" id="KW-0460">Magnesium</keyword>
<feature type="binding site" evidence="11">
    <location>
        <position position="129"/>
    </location>
    <ligand>
        <name>ATP</name>
        <dbReference type="ChEBI" id="CHEBI:30616"/>
    </ligand>
</feature>
<dbReference type="PROSITE" id="PS01128">
    <property type="entry name" value="SHIKIMATE_KINASE"/>
    <property type="match status" value="1"/>
</dbReference>
<organism evidence="12 13">
    <name type="scientific">Paludisphaera borealis</name>
    <dbReference type="NCBI Taxonomy" id="1387353"/>
    <lineage>
        <taxon>Bacteria</taxon>
        <taxon>Pseudomonadati</taxon>
        <taxon>Planctomycetota</taxon>
        <taxon>Planctomycetia</taxon>
        <taxon>Isosphaerales</taxon>
        <taxon>Isosphaeraceae</taxon>
        <taxon>Paludisphaera</taxon>
    </lineage>
</organism>
<feature type="binding site" evidence="11">
    <location>
        <begin position="18"/>
        <end position="23"/>
    </location>
    <ligand>
        <name>ATP</name>
        <dbReference type="ChEBI" id="CHEBI:30616"/>
    </ligand>
</feature>
<dbReference type="GO" id="GO:0008652">
    <property type="term" value="P:amino acid biosynthetic process"/>
    <property type="evidence" value="ECO:0007669"/>
    <property type="project" value="UniProtKB-KW"/>
</dbReference>
<dbReference type="AlphaFoldDB" id="A0A1U7CWK8"/>
<evidence type="ECO:0000256" key="6">
    <source>
        <dbReference type="ARBA" id="ARBA00022741"/>
    </source>
</evidence>
<comment type="cofactor">
    <cofactor evidence="11">
        <name>Mg(2+)</name>
        <dbReference type="ChEBI" id="CHEBI:18420"/>
    </cofactor>
    <text evidence="11">Binds 1 Mg(2+) ion per subunit.</text>
</comment>
<comment type="pathway">
    <text evidence="1 11">Metabolic intermediate biosynthesis; chorismate biosynthesis; chorismate from D-erythrose 4-phosphate and phosphoenolpyruvate: step 5/7.</text>
</comment>
<feature type="binding site" evidence="11">
    <location>
        <position position="148"/>
    </location>
    <ligand>
        <name>substrate</name>
    </ligand>
</feature>
<dbReference type="Pfam" id="PF01202">
    <property type="entry name" value="SKI"/>
    <property type="match status" value="1"/>
</dbReference>
<dbReference type="InterPro" id="IPR031322">
    <property type="entry name" value="Shikimate/glucono_kinase"/>
</dbReference>
<comment type="subunit">
    <text evidence="11">Monomer.</text>
</comment>
<dbReference type="GO" id="GO:0000287">
    <property type="term" value="F:magnesium ion binding"/>
    <property type="evidence" value="ECO:0007669"/>
    <property type="project" value="UniProtKB-UniRule"/>
</dbReference>
<feature type="binding site" evidence="11">
    <location>
        <position position="22"/>
    </location>
    <ligand>
        <name>Mg(2+)</name>
        <dbReference type="ChEBI" id="CHEBI:18420"/>
    </ligand>
</feature>
<evidence type="ECO:0000313" key="13">
    <source>
        <dbReference type="Proteomes" id="UP000186309"/>
    </source>
</evidence>
<keyword evidence="6 11" id="KW-0547">Nucleotide-binding</keyword>
<dbReference type="InterPro" id="IPR027417">
    <property type="entry name" value="P-loop_NTPase"/>
</dbReference>
<feature type="binding site" evidence="11">
    <location>
        <position position="40"/>
    </location>
    <ligand>
        <name>substrate</name>
    </ligand>
</feature>
<dbReference type="PANTHER" id="PTHR21087:SF16">
    <property type="entry name" value="SHIKIMATE KINASE 1, CHLOROPLASTIC"/>
    <property type="match status" value="1"/>
</dbReference>
<keyword evidence="8 11" id="KW-0067">ATP-binding</keyword>
<dbReference type="Gene3D" id="3.40.50.300">
    <property type="entry name" value="P-loop containing nucleotide triphosphate hydrolases"/>
    <property type="match status" value="1"/>
</dbReference>
<name>A0A1U7CWK8_9BACT</name>
<dbReference type="SUPFAM" id="SSF52540">
    <property type="entry name" value="P-loop containing nucleoside triphosphate hydrolases"/>
    <property type="match status" value="1"/>
</dbReference>
<dbReference type="EC" id="2.7.1.71" evidence="3 11"/>
<dbReference type="HAMAP" id="MF_00109">
    <property type="entry name" value="Shikimate_kinase"/>
    <property type="match status" value="1"/>
</dbReference>
<proteinExistence type="inferred from homology"/>
<dbReference type="InterPro" id="IPR000623">
    <property type="entry name" value="Shikimate_kinase/TSH1"/>
</dbReference>
<accession>A0A1U7CWK8</accession>
<dbReference type="STRING" id="1387353.BSF38_04896"/>
<comment type="caution">
    <text evidence="11">Lacks conserved residue(s) required for the propagation of feature annotation.</text>
</comment>
<evidence type="ECO:0000256" key="9">
    <source>
        <dbReference type="ARBA" id="ARBA00023141"/>
    </source>
</evidence>
<evidence type="ECO:0000256" key="8">
    <source>
        <dbReference type="ARBA" id="ARBA00022840"/>
    </source>
</evidence>
<evidence type="ECO:0000256" key="3">
    <source>
        <dbReference type="ARBA" id="ARBA00012154"/>
    </source>
</evidence>
<dbReference type="GO" id="GO:0009423">
    <property type="term" value="P:chorismate biosynthetic process"/>
    <property type="evidence" value="ECO:0007669"/>
    <property type="project" value="UniProtKB-UniRule"/>
</dbReference>
<evidence type="ECO:0000256" key="1">
    <source>
        <dbReference type="ARBA" id="ARBA00004842"/>
    </source>
</evidence>
<sequence length="194" mass="21514">MNALLSRREGLVLVGYRGTGKSTVGRLLAERSGRPFVDADYEIEARAGRSIRAIFEESGEPAFRDWEERVLREVAEARPGAVLATGGGAILREANRRVLRSFGRVVWLRAEPHILVRRLEADARTRSTRPALTSGGVLDEIADVLAARTPLYEEVAHASVETEGKPAHEIADWILEDWSRCSEPRPPQEPHPCS</sequence>
<keyword evidence="11" id="KW-0479">Metal-binding</keyword>
<evidence type="ECO:0000313" key="12">
    <source>
        <dbReference type="EMBL" id="APW63332.1"/>
    </source>
</evidence>
<dbReference type="GO" id="GO:0005829">
    <property type="term" value="C:cytosol"/>
    <property type="evidence" value="ECO:0007669"/>
    <property type="project" value="TreeGrafter"/>
</dbReference>
<comment type="function">
    <text evidence="11">Catalyzes the specific phosphorylation of the 3-hydroxyl group of shikimic acid using ATP as a cosubstrate.</text>
</comment>
<protein>
    <recommendedName>
        <fullName evidence="3 11">Shikimate kinase</fullName>
        <shortName evidence="11">SK</shortName>
        <ecNumber evidence="3 11">2.7.1.71</ecNumber>
    </recommendedName>
</protein>
<evidence type="ECO:0000256" key="2">
    <source>
        <dbReference type="ARBA" id="ARBA00006997"/>
    </source>
</evidence>
<dbReference type="GO" id="GO:0004765">
    <property type="term" value="F:shikimate kinase activity"/>
    <property type="evidence" value="ECO:0007669"/>
    <property type="project" value="UniProtKB-UniRule"/>
</dbReference>
<dbReference type="PANTHER" id="PTHR21087">
    <property type="entry name" value="SHIKIMATE KINASE"/>
    <property type="match status" value="1"/>
</dbReference>
<evidence type="ECO:0000256" key="10">
    <source>
        <dbReference type="ARBA" id="ARBA00048567"/>
    </source>
</evidence>
<keyword evidence="13" id="KW-1185">Reference proteome</keyword>
<dbReference type="EMBL" id="CP019082">
    <property type="protein sequence ID" value="APW63332.1"/>
    <property type="molecule type" value="Genomic_DNA"/>
</dbReference>
<keyword evidence="9 11" id="KW-0057">Aromatic amino acid biosynthesis</keyword>